<dbReference type="EMBL" id="VSRR010000296">
    <property type="protein sequence ID" value="MPC13640.1"/>
    <property type="molecule type" value="Genomic_DNA"/>
</dbReference>
<evidence type="ECO:0000313" key="2">
    <source>
        <dbReference type="EMBL" id="MPC13640.1"/>
    </source>
</evidence>
<name>A0A5B7CW79_PORTR</name>
<evidence type="ECO:0000313" key="3">
    <source>
        <dbReference type="Proteomes" id="UP000324222"/>
    </source>
</evidence>
<reference evidence="2 3" key="1">
    <citation type="submission" date="2019-05" db="EMBL/GenBank/DDBJ databases">
        <title>Another draft genome of Portunus trituberculatus and its Hox gene families provides insights of decapod evolution.</title>
        <authorList>
            <person name="Jeong J.-H."/>
            <person name="Song I."/>
            <person name="Kim S."/>
            <person name="Choi T."/>
            <person name="Kim D."/>
            <person name="Ryu S."/>
            <person name="Kim W."/>
        </authorList>
    </citation>
    <scope>NUCLEOTIDE SEQUENCE [LARGE SCALE GENOMIC DNA]</scope>
    <source>
        <tissue evidence="2">Muscle</tissue>
    </source>
</reference>
<feature type="chain" id="PRO_5022929919" evidence="1">
    <location>
        <begin position="36"/>
        <end position="88"/>
    </location>
</feature>
<organism evidence="2 3">
    <name type="scientific">Portunus trituberculatus</name>
    <name type="common">Swimming crab</name>
    <name type="synonym">Neptunus trituberculatus</name>
    <dbReference type="NCBI Taxonomy" id="210409"/>
    <lineage>
        <taxon>Eukaryota</taxon>
        <taxon>Metazoa</taxon>
        <taxon>Ecdysozoa</taxon>
        <taxon>Arthropoda</taxon>
        <taxon>Crustacea</taxon>
        <taxon>Multicrustacea</taxon>
        <taxon>Malacostraca</taxon>
        <taxon>Eumalacostraca</taxon>
        <taxon>Eucarida</taxon>
        <taxon>Decapoda</taxon>
        <taxon>Pleocyemata</taxon>
        <taxon>Brachyura</taxon>
        <taxon>Eubrachyura</taxon>
        <taxon>Portunoidea</taxon>
        <taxon>Portunidae</taxon>
        <taxon>Portuninae</taxon>
        <taxon>Portunus</taxon>
    </lineage>
</organism>
<feature type="signal peptide" evidence="1">
    <location>
        <begin position="1"/>
        <end position="35"/>
    </location>
</feature>
<dbReference type="Proteomes" id="UP000324222">
    <property type="component" value="Unassembled WGS sequence"/>
</dbReference>
<proteinExistence type="predicted"/>
<gene>
    <name evidence="2" type="primary">Slc22a1_1</name>
    <name evidence="2" type="ORF">E2C01_006380</name>
</gene>
<keyword evidence="1" id="KW-0732">Signal</keyword>
<sequence length="88" mass="9844">MKENAMTFTRLPSVIFGVTSLVVCCLLALLPETAGVPLPDTVEDLNKLWRRKRPARSNNTLEKKAHLSAGSLRHKKCHDNSFLIEVKS</sequence>
<dbReference type="AlphaFoldDB" id="A0A5B7CW79"/>
<accession>A0A5B7CW79</accession>
<keyword evidence="3" id="KW-1185">Reference proteome</keyword>
<comment type="caution">
    <text evidence="2">The sequence shown here is derived from an EMBL/GenBank/DDBJ whole genome shotgun (WGS) entry which is preliminary data.</text>
</comment>
<evidence type="ECO:0000256" key="1">
    <source>
        <dbReference type="SAM" id="SignalP"/>
    </source>
</evidence>
<protein>
    <submittedName>
        <fullName evidence="2">Solute carrier family 22 member 1</fullName>
    </submittedName>
</protein>